<dbReference type="InParanoid" id="A0A2U3N4C2"/>
<evidence type="ECO:0000313" key="2">
    <source>
        <dbReference type="Proteomes" id="UP000245974"/>
    </source>
</evidence>
<protein>
    <submittedName>
        <fullName evidence="1">Uncharacterized protein</fullName>
    </submittedName>
</protein>
<reference evidence="2" key="1">
    <citation type="submission" date="2018-03" db="EMBL/GenBank/DDBJ databases">
        <authorList>
            <person name="Blom J."/>
        </authorList>
    </citation>
    <scope>NUCLEOTIDE SEQUENCE [LARGE SCALE GENOMIC DNA]</scope>
    <source>
        <strain evidence="2">KPC-SM-21</strain>
    </source>
</reference>
<sequence>MYVNNMTYFNQPPVLTTTRFTQKAIPMACHTSTSHTLA</sequence>
<dbReference type="EMBL" id="OOGT01000286">
    <property type="protein sequence ID" value="SPL72409.1"/>
    <property type="molecule type" value="Genomic_DNA"/>
</dbReference>
<dbReference type="Proteomes" id="UP000245974">
    <property type="component" value="Unassembled WGS sequence"/>
</dbReference>
<organism evidence="1 2">
    <name type="scientific">Acinetobacter stercoris</name>
    <dbReference type="NCBI Taxonomy" id="2126983"/>
    <lineage>
        <taxon>Bacteria</taxon>
        <taxon>Pseudomonadati</taxon>
        <taxon>Pseudomonadota</taxon>
        <taxon>Gammaproteobacteria</taxon>
        <taxon>Moraxellales</taxon>
        <taxon>Moraxellaceae</taxon>
        <taxon>Acinetobacter</taxon>
    </lineage>
</organism>
<gene>
    <name evidence="1" type="ORF">KPC_3587</name>
</gene>
<accession>A0A2U3N4C2</accession>
<name>A0A2U3N4C2_9GAMM</name>
<dbReference type="AlphaFoldDB" id="A0A2U3N4C2"/>
<proteinExistence type="predicted"/>
<evidence type="ECO:0000313" key="1">
    <source>
        <dbReference type="EMBL" id="SPL72409.1"/>
    </source>
</evidence>
<keyword evidence="2" id="KW-1185">Reference proteome</keyword>